<dbReference type="GO" id="GO:0032259">
    <property type="term" value="P:methylation"/>
    <property type="evidence" value="ECO:0007669"/>
    <property type="project" value="UniProtKB-KW"/>
</dbReference>
<dbReference type="GO" id="GO:0008168">
    <property type="term" value="F:methyltransferase activity"/>
    <property type="evidence" value="ECO:0007669"/>
    <property type="project" value="UniProtKB-KW"/>
</dbReference>
<keyword evidence="3" id="KW-1185">Reference proteome</keyword>
<accession>A0A3D9I648</accession>
<comment type="caution">
    <text evidence="2">The sequence shown here is derived from an EMBL/GenBank/DDBJ whole genome shotgun (WGS) entry which is preliminary data.</text>
</comment>
<name>A0A3D9I648_9BACL</name>
<proteinExistence type="predicted"/>
<dbReference type="SUPFAM" id="SSF53335">
    <property type="entry name" value="S-adenosyl-L-methionine-dependent methyltransferases"/>
    <property type="match status" value="1"/>
</dbReference>
<dbReference type="RefSeq" id="WP_115994041.1">
    <property type="nucleotide sequence ID" value="NZ_QRDY01000011.1"/>
</dbReference>
<dbReference type="OrthoDB" id="9805585at2"/>
<feature type="domain" description="Methyltransferase" evidence="1">
    <location>
        <begin position="48"/>
        <end position="147"/>
    </location>
</feature>
<dbReference type="Pfam" id="PF13649">
    <property type="entry name" value="Methyltransf_25"/>
    <property type="match status" value="1"/>
</dbReference>
<keyword evidence="2" id="KW-0489">Methyltransferase</keyword>
<dbReference type="InterPro" id="IPR029063">
    <property type="entry name" value="SAM-dependent_MTases_sf"/>
</dbReference>
<evidence type="ECO:0000313" key="3">
    <source>
        <dbReference type="Proteomes" id="UP000256869"/>
    </source>
</evidence>
<protein>
    <submittedName>
        <fullName evidence="2">Phospholipid N-methyltransferase</fullName>
    </submittedName>
</protein>
<organism evidence="2 3">
    <name type="scientific">Cohnella lupini</name>
    <dbReference type="NCBI Taxonomy" id="1294267"/>
    <lineage>
        <taxon>Bacteria</taxon>
        <taxon>Bacillati</taxon>
        <taxon>Bacillota</taxon>
        <taxon>Bacilli</taxon>
        <taxon>Bacillales</taxon>
        <taxon>Paenibacillaceae</taxon>
        <taxon>Cohnella</taxon>
    </lineage>
</organism>
<keyword evidence="2" id="KW-0808">Transferase</keyword>
<evidence type="ECO:0000259" key="1">
    <source>
        <dbReference type="Pfam" id="PF13649"/>
    </source>
</evidence>
<evidence type="ECO:0000313" key="2">
    <source>
        <dbReference type="EMBL" id="RED57140.1"/>
    </source>
</evidence>
<dbReference type="InterPro" id="IPR041698">
    <property type="entry name" value="Methyltransf_25"/>
</dbReference>
<dbReference type="Proteomes" id="UP000256869">
    <property type="component" value="Unassembled WGS sequence"/>
</dbReference>
<sequence length="195" mass="21904">MRIVSKEARLFLRKFMGSPKEIGSVIPSSRHLTGSMVRAVPWHNVRKVAELGAGTGVITEAIARNVSPDARVYVFEKDSGMRRKLRMDYPDFVHAANAVHLDRVLGSDGQSQGQLDCILSGLPFYNFPQAFRDSLLEQIVNGLKPGGLFVAFQYSLQMKKQLSKHFVIERIKLVPLNFPPAFVYICRKGNERDGK</sequence>
<dbReference type="EMBL" id="QRDY01000011">
    <property type="protein sequence ID" value="RED57140.1"/>
    <property type="molecule type" value="Genomic_DNA"/>
</dbReference>
<dbReference type="Gene3D" id="3.40.50.150">
    <property type="entry name" value="Vaccinia Virus protein VP39"/>
    <property type="match status" value="1"/>
</dbReference>
<reference evidence="2 3" key="1">
    <citation type="submission" date="2018-07" db="EMBL/GenBank/DDBJ databases">
        <title>Genomic Encyclopedia of Type Strains, Phase III (KMG-III): the genomes of soil and plant-associated and newly described type strains.</title>
        <authorList>
            <person name="Whitman W."/>
        </authorList>
    </citation>
    <scope>NUCLEOTIDE SEQUENCE [LARGE SCALE GENOMIC DNA]</scope>
    <source>
        <strain evidence="2 3">CECT 8236</strain>
    </source>
</reference>
<gene>
    <name evidence="2" type="ORF">DFP95_11153</name>
</gene>
<dbReference type="AlphaFoldDB" id="A0A3D9I648"/>
<dbReference type="CDD" id="cd02440">
    <property type="entry name" value="AdoMet_MTases"/>
    <property type="match status" value="1"/>
</dbReference>